<name>A0ABQ4M6F3_9BACL</name>
<reference evidence="2 3" key="1">
    <citation type="submission" date="2021-03" db="EMBL/GenBank/DDBJ databases">
        <title>Antimicrobial resistance genes in bacteria isolated from Japanese honey, and their potential for conferring macrolide and lincosamide resistance in the American foulbrood pathogen Paenibacillus larvae.</title>
        <authorList>
            <person name="Okamoto M."/>
            <person name="Kumagai M."/>
            <person name="Kanamori H."/>
            <person name="Takamatsu D."/>
        </authorList>
    </citation>
    <scope>NUCLEOTIDE SEQUENCE [LARGE SCALE GENOMIC DNA]</scope>
    <source>
        <strain evidence="2 3">J42TS3</strain>
    </source>
</reference>
<dbReference type="Proteomes" id="UP000679992">
    <property type="component" value="Unassembled WGS sequence"/>
</dbReference>
<dbReference type="EMBL" id="BOSL01000001">
    <property type="protein sequence ID" value="GIP51583.1"/>
    <property type="molecule type" value="Genomic_DNA"/>
</dbReference>
<evidence type="ECO:0000256" key="1">
    <source>
        <dbReference type="SAM" id="SignalP"/>
    </source>
</evidence>
<keyword evidence="3" id="KW-1185">Reference proteome</keyword>
<dbReference type="RefSeq" id="WP_213653712.1">
    <property type="nucleotide sequence ID" value="NZ_BOSL01000001.1"/>
</dbReference>
<gene>
    <name evidence="2" type="ORF">J42TS3_06180</name>
</gene>
<feature type="chain" id="PRO_5046259272" evidence="1">
    <location>
        <begin position="27"/>
        <end position="972"/>
    </location>
</feature>
<sequence length="972" mass="104105">MKRYAKPLVSAMVAIMALAPAASAFADSGYYVNGKKYLTNDVASHSELLLKLNNEAGIDNVALDLNGARAIYKDFMATNPSLANLSQEFNNYAAAHGYQVPAGTVIVNPDGTTTPDPDAVETGIKVDAVSTIKGTSVTVQLSNVPNTLPAANTFTVTDSNSQAYLVTAIAATNTAGEYVLTLGTQVSGKGTLTVRHGNSEASKAFDSTLDGITLQVTVDDEDATLVANGADNTILSVKVLKDGVADETFEGTVKFISLKGARFAKETVAFNKGVAQVQLTSLSSPVAVVDTIVVAITDADDIKAIGTTANVNVSYVPASQGGDTDEKVFVTYAESDRASDVYVQFNKAFDFADVYAEWAINPSIITVAGKTVTDIVKVDNKTVKLVLDEAQSMNDNKTVTVDIAPINAVSSNLIASTIKFNLVDAKAPEAVGIDIPNYRTLVTRFSEPVVADIAETTTNWVLNGHVLTLDDVQLVKVGKAIVENGQPVLYVADAKNPVDNRNYVTIVLSADGAKFLKGEGKQNLLQAYNIEDYAALTDRSGQNVATTQEFKFVTPVAPNAPIVEVTEDSPEQFRVKFDQPLKDQLAASDFKFEYADGFNADKVTYNYQPLATEAPGFNTAEFVTVTPIGGQDNDEYLLELNTDWTFIHETANTKENYYAPGFNKVKITVDKANVKNILDVQMTENKVQELTLRLDDKSPVIADAYQKTNSAGGPISEFFVKMSEPVQITSSIPNLTPSQEQFGGQGIPTPTFQFVNADQSKTIDGELKGAISEDDMSFTIAPKGVLDAGTWTLYIRSISDDIGNTSATTSYQLEVKGAVAAQGEPRVIWAVAYNDVTGAATATDATYNNGDDVVDIQFGTEMSLDALTSVVYTINGKQLPVGAKVSAIEGKYTVGTTVLTGTRVRITLPGNFLAETGLTSDMTNLDQEDQQSEPHMLVISKKLTSATGEVLKGDYELPLTYRYLNADVDHSK</sequence>
<organism evidence="2 3">
    <name type="scientific">Paenibacillus vini</name>
    <dbReference type="NCBI Taxonomy" id="1476024"/>
    <lineage>
        <taxon>Bacteria</taxon>
        <taxon>Bacillati</taxon>
        <taxon>Bacillota</taxon>
        <taxon>Bacilli</taxon>
        <taxon>Bacillales</taxon>
        <taxon>Paenibacillaceae</taxon>
        <taxon>Paenibacillus</taxon>
    </lineage>
</organism>
<proteinExistence type="predicted"/>
<feature type="signal peptide" evidence="1">
    <location>
        <begin position="1"/>
        <end position="26"/>
    </location>
</feature>
<keyword evidence="1" id="KW-0732">Signal</keyword>
<evidence type="ECO:0000313" key="3">
    <source>
        <dbReference type="Proteomes" id="UP000679992"/>
    </source>
</evidence>
<accession>A0ABQ4M6F3</accession>
<protein>
    <submittedName>
        <fullName evidence="2">Uncharacterized protein</fullName>
    </submittedName>
</protein>
<comment type="caution">
    <text evidence="2">The sequence shown here is derived from an EMBL/GenBank/DDBJ whole genome shotgun (WGS) entry which is preliminary data.</text>
</comment>
<evidence type="ECO:0000313" key="2">
    <source>
        <dbReference type="EMBL" id="GIP51583.1"/>
    </source>
</evidence>